<keyword evidence="2" id="KW-0238">DNA-binding</keyword>
<dbReference type="AlphaFoldDB" id="A0A1I7L7J8"/>
<dbReference type="GO" id="GO:0006355">
    <property type="term" value="P:regulation of DNA-templated transcription"/>
    <property type="evidence" value="ECO:0007669"/>
    <property type="project" value="InterPro"/>
</dbReference>
<dbReference type="InterPro" id="IPR016032">
    <property type="entry name" value="Sig_transdc_resp-reg_C-effctor"/>
</dbReference>
<dbReference type="RefSeq" id="WP_093557820.1">
    <property type="nucleotide sequence ID" value="NZ_FPBO01000024.1"/>
</dbReference>
<dbReference type="SMART" id="SM00421">
    <property type="entry name" value="HTH_LUXR"/>
    <property type="match status" value="1"/>
</dbReference>
<feature type="domain" description="HTH luxR-type" evidence="1">
    <location>
        <begin position="316"/>
        <end position="373"/>
    </location>
</feature>
<dbReference type="EMBL" id="FPBO01000024">
    <property type="protein sequence ID" value="SFV05615.1"/>
    <property type="molecule type" value="Genomic_DNA"/>
</dbReference>
<evidence type="ECO:0000313" key="3">
    <source>
        <dbReference type="Proteomes" id="UP000199391"/>
    </source>
</evidence>
<evidence type="ECO:0000259" key="1">
    <source>
        <dbReference type="SMART" id="SM00421"/>
    </source>
</evidence>
<dbReference type="OrthoDB" id="5497412at2"/>
<reference evidence="3" key="1">
    <citation type="submission" date="2016-10" db="EMBL/GenBank/DDBJ databases">
        <authorList>
            <person name="Varghese N."/>
            <person name="Submissions S."/>
        </authorList>
    </citation>
    <scope>NUCLEOTIDE SEQUENCE [LARGE SCALE GENOMIC DNA]</scope>
    <source>
        <strain evidence="3">CGMCC 1.11014</strain>
    </source>
</reference>
<dbReference type="Gene3D" id="1.10.10.10">
    <property type="entry name" value="Winged helix-like DNA-binding domain superfamily/Winged helix DNA-binding domain"/>
    <property type="match status" value="1"/>
</dbReference>
<protein>
    <submittedName>
        <fullName evidence="2">DNA-binding transcriptional regulator, CsgD family</fullName>
    </submittedName>
</protein>
<proteinExistence type="predicted"/>
<gene>
    <name evidence="2" type="ORF">SAMN05216552_102446</name>
</gene>
<dbReference type="GO" id="GO:0003677">
    <property type="term" value="F:DNA binding"/>
    <property type="evidence" value="ECO:0007669"/>
    <property type="project" value="UniProtKB-KW"/>
</dbReference>
<organism evidence="2 3">
    <name type="scientific">Pseudoduganella namucuonensis</name>
    <dbReference type="NCBI Taxonomy" id="1035707"/>
    <lineage>
        <taxon>Bacteria</taxon>
        <taxon>Pseudomonadati</taxon>
        <taxon>Pseudomonadota</taxon>
        <taxon>Betaproteobacteria</taxon>
        <taxon>Burkholderiales</taxon>
        <taxon>Oxalobacteraceae</taxon>
        <taxon>Telluria group</taxon>
        <taxon>Pseudoduganella</taxon>
    </lineage>
</organism>
<dbReference type="STRING" id="1035707.SAMN05216552_102446"/>
<sequence>MNTADTLLFKLYGCEDDPAQWSGVLNQLCRETGARSAVLQAVKLRGGRLAIAWTAADAQTLGRDAAPLPGVDDEDNPRLEVGRIARGLDRVIRDEDLFDRGDPARGRLQERLAQRRLGRFMGSLQQLDGDTYLGLALHRDIDDPDDFSAAQAGHLAMLAPHFKQAIGVRARLRAGADLEHRLRRHLDHLRGGLLVCDGDGRVRWMNRSARELLAGGDSLRLRDGGLRAAGAANDAALRRELAVLAGGDADLPREPAAAASVGGGTRYLTLGQGPQCLHLALQALAPRQAGGQASVFVAVTGAAAGAPVSPAAIAALFGLTPAEARLVAALVGGSTLEQYALARGVGLGTVRGQLKQAQAKTGASRQAELVRLVLSSAAAQLLDAAAPDLNP</sequence>
<keyword evidence="3" id="KW-1185">Reference proteome</keyword>
<dbReference type="InterPro" id="IPR000792">
    <property type="entry name" value="Tscrpt_reg_LuxR_C"/>
</dbReference>
<dbReference type="Proteomes" id="UP000199391">
    <property type="component" value="Unassembled WGS sequence"/>
</dbReference>
<accession>A0A1I7L7J8</accession>
<name>A0A1I7L7J8_9BURK</name>
<dbReference type="SUPFAM" id="SSF46894">
    <property type="entry name" value="C-terminal effector domain of the bipartite response regulators"/>
    <property type="match status" value="1"/>
</dbReference>
<evidence type="ECO:0000313" key="2">
    <source>
        <dbReference type="EMBL" id="SFV05615.1"/>
    </source>
</evidence>
<dbReference type="InterPro" id="IPR036388">
    <property type="entry name" value="WH-like_DNA-bd_sf"/>
</dbReference>